<comment type="subcellular location">
    <subcellularLocation>
        <location evidence="1">Cell envelope</location>
    </subcellularLocation>
</comment>
<dbReference type="STRING" id="1330330.IX53_06515"/>
<proteinExistence type="inferred from homology"/>
<dbReference type="OrthoDB" id="9795467at2"/>
<dbReference type="GO" id="GO:0030313">
    <property type="term" value="C:cell envelope"/>
    <property type="evidence" value="ECO:0007669"/>
    <property type="project" value="UniProtKB-SubCell"/>
</dbReference>
<name>A0A0G2Z7F4_9BACT</name>
<accession>A0A0G2Z7F4</accession>
<evidence type="ECO:0000256" key="2">
    <source>
        <dbReference type="ARBA" id="ARBA00008520"/>
    </source>
</evidence>
<keyword evidence="6" id="KW-1185">Reference proteome</keyword>
<comment type="similarity">
    <text evidence="2">Belongs to the bacterial solute-binding protein 1 family.</text>
</comment>
<dbReference type="KEGG" id="kpf:IX53_06515"/>
<evidence type="ECO:0000256" key="4">
    <source>
        <dbReference type="ARBA" id="ARBA00022729"/>
    </source>
</evidence>
<dbReference type="CDD" id="cd14748">
    <property type="entry name" value="PBP2_UgpB"/>
    <property type="match status" value="1"/>
</dbReference>
<keyword evidence="3" id="KW-0813">Transport</keyword>
<gene>
    <name evidence="5" type="ORF">IX53_06515</name>
</gene>
<dbReference type="Pfam" id="PF13416">
    <property type="entry name" value="SBP_bac_8"/>
    <property type="match status" value="1"/>
</dbReference>
<dbReference type="InterPro" id="IPR006059">
    <property type="entry name" value="SBP"/>
</dbReference>
<dbReference type="PANTHER" id="PTHR43649">
    <property type="entry name" value="ARABINOSE-BINDING PROTEIN-RELATED"/>
    <property type="match status" value="1"/>
</dbReference>
<organism evidence="5 6">
    <name type="scientific">Kosmotoga pacifica</name>
    <dbReference type="NCBI Taxonomy" id="1330330"/>
    <lineage>
        <taxon>Bacteria</taxon>
        <taxon>Thermotogati</taxon>
        <taxon>Thermotogota</taxon>
        <taxon>Thermotogae</taxon>
        <taxon>Kosmotogales</taxon>
        <taxon>Kosmotogaceae</taxon>
        <taxon>Kosmotoga</taxon>
    </lineage>
</organism>
<evidence type="ECO:0000313" key="5">
    <source>
        <dbReference type="EMBL" id="AKI97525.1"/>
    </source>
</evidence>
<protein>
    <submittedName>
        <fullName evidence="5">Glycerol-3-phosphate ABC transporter substrate-binding protein</fullName>
    </submittedName>
</protein>
<dbReference type="PANTHER" id="PTHR43649:SF31">
    <property type="entry name" value="SN-GLYCEROL-3-PHOSPHATE-BINDING PERIPLASMIC PROTEIN UGPB"/>
    <property type="match status" value="1"/>
</dbReference>
<evidence type="ECO:0000313" key="6">
    <source>
        <dbReference type="Proteomes" id="UP000035159"/>
    </source>
</evidence>
<keyword evidence="4" id="KW-0732">Signal</keyword>
<reference evidence="5 6" key="1">
    <citation type="submission" date="2015-04" db="EMBL/GenBank/DDBJ databases">
        <title>Complete Genome Sequence of Kosmotoga pacifica SLHLJ1.</title>
        <authorList>
            <person name="Jiang L.J."/>
            <person name="Shao Z.Z."/>
            <person name="Jebbar M."/>
        </authorList>
    </citation>
    <scope>NUCLEOTIDE SEQUENCE [LARGE SCALE GENOMIC DNA]</scope>
    <source>
        <strain evidence="5 6">SLHLJ1</strain>
    </source>
</reference>
<dbReference type="AlphaFoldDB" id="A0A0G2Z7F4"/>
<evidence type="ECO:0000256" key="3">
    <source>
        <dbReference type="ARBA" id="ARBA00022448"/>
    </source>
</evidence>
<dbReference type="RefSeq" id="WP_047754660.1">
    <property type="nucleotide sequence ID" value="NZ_CAJUHA010000014.1"/>
</dbReference>
<dbReference type="PATRIC" id="fig|1330330.3.peg.1320"/>
<dbReference type="EMBL" id="CP011232">
    <property type="protein sequence ID" value="AKI97525.1"/>
    <property type="molecule type" value="Genomic_DNA"/>
</dbReference>
<sequence>MKKLFVILLLLVLVASLGLAKVKVQFWHAMGGWRIDFLQQQAEKFNATHPGIEVVVQYTGSYRDTLNKLIAAVQAGVAPHVVQIFDVGTQIMVDGGIAVPVGDLIANDPTFDIGKFLPQVLSYYRINGKLYSMPFNSSNAILYYNKTLFKQAGLDPNKPPRTFEEFKEVARQITKAFEGNVVGFGFNLHSWFFEQLMAAQSAPMCDSNNGRTGRPTKAVFNNEAGLKIFTWLNDMYKEGTMIKTKVEDWTGARNLFISQKVAMLMSSTSDVKLMMDASKQNNFEFGTAFLPKPADAPAGGAVIGGASLWIIDGHPDKEIQAAWEFVKWMAEPEQQILWHQNTGYFPVRKDAVEQLLFSGYYKDYPDHLTALMQLLLSEQNYNSRGAIIGAYPEIRSAIEQNLEKMFGGELTPAEALKKAEEAATKAIKEYNEVY</sequence>
<dbReference type="InterPro" id="IPR050490">
    <property type="entry name" value="Bact_solute-bd_prot1"/>
</dbReference>
<dbReference type="SUPFAM" id="SSF53850">
    <property type="entry name" value="Periplasmic binding protein-like II"/>
    <property type="match status" value="1"/>
</dbReference>
<dbReference type="Proteomes" id="UP000035159">
    <property type="component" value="Chromosome"/>
</dbReference>
<evidence type="ECO:0000256" key="1">
    <source>
        <dbReference type="ARBA" id="ARBA00004196"/>
    </source>
</evidence>
<dbReference type="Gene3D" id="3.40.190.10">
    <property type="entry name" value="Periplasmic binding protein-like II"/>
    <property type="match status" value="2"/>
</dbReference>